<name>A0A7G9A4C5_9VIRU</name>
<sequence>MAVIIQSSGAIAEITGSSQKIILSATLGNAGWSPVLSLISDGNRRVLQVSDWVGGSGSPPAIGGYIGSNGIVLSITDAINIRGEKGEQGEPSPSYLHTQSTASNTWLINHNLNAYPQIQLFSLGWVKIYADEQHLSLNTTQVSFSYPTVGYAILSL</sequence>
<evidence type="ECO:0000313" key="1">
    <source>
        <dbReference type="EMBL" id="QNL31598.1"/>
    </source>
</evidence>
<dbReference type="EMBL" id="MT840186">
    <property type="protein sequence ID" value="QNL31598.1"/>
    <property type="molecule type" value="Genomic_DNA"/>
</dbReference>
<accession>A0A7G9A4C5</accession>
<reference evidence="1" key="1">
    <citation type="submission" date="2020-07" db="EMBL/GenBank/DDBJ databases">
        <title>Dissolved microcystin release linked to lysis of a Microcystis spp. bloom in Lake Erie (USA) attributed to a novel cyanophage.</title>
        <authorList>
            <person name="McKindles K.M."/>
            <person name="Manes M.A."/>
            <person name="DeMarco J.R."/>
            <person name="McClure A."/>
            <person name="McKay R.M."/>
            <person name="Davis T.W."/>
            <person name="Bullerjahn G.S."/>
        </authorList>
    </citation>
    <scope>NUCLEOTIDE SEQUENCE</scope>
</reference>
<organism evidence="1">
    <name type="scientific">Bacteriophage sp</name>
    <dbReference type="NCBI Taxonomy" id="38018"/>
    <lineage>
        <taxon>Viruses</taxon>
    </lineage>
</organism>
<proteinExistence type="predicted"/>
<protein>
    <submittedName>
        <fullName evidence="1">Uncharacterized protein</fullName>
    </submittedName>
</protein>